<evidence type="ECO:0000256" key="1">
    <source>
        <dbReference type="ARBA" id="ARBA00001460"/>
    </source>
</evidence>
<keyword evidence="4 9" id="KW-0028">Amino-acid biosynthesis</keyword>
<evidence type="ECO:0000313" key="11">
    <source>
        <dbReference type="Proteomes" id="UP000609531"/>
    </source>
</evidence>
<comment type="catalytic activity">
    <reaction evidence="1 9">
        <text>1-(5-phospho-beta-D-ribosyl)-ATP + H2O = 1-(5-phospho-beta-D-ribosyl)-5'-AMP + diphosphate + H(+)</text>
        <dbReference type="Rhea" id="RHEA:22828"/>
        <dbReference type="ChEBI" id="CHEBI:15377"/>
        <dbReference type="ChEBI" id="CHEBI:15378"/>
        <dbReference type="ChEBI" id="CHEBI:33019"/>
        <dbReference type="ChEBI" id="CHEBI:59457"/>
        <dbReference type="ChEBI" id="CHEBI:73183"/>
        <dbReference type="EC" id="3.6.1.31"/>
    </reaction>
</comment>
<keyword evidence="11" id="KW-1185">Reference proteome</keyword>
<comment type="caution">
    <text evidence="10">The sequence shown here is derived from an EMBL/GenBank/DDBJ whole genome shotgun (WGS) entry which is preliminary data.</text>
</comment>
<gene>
    <name evidence="9" type="primary">hisE</name>
    <name evidence="10" type="ORF">JCR33_18580</name>
</gene>
<organism evidence="10 11">
    <name type="scientific">Acuticoccus mangrovi</name>
    <dbReference type="NCBI Taxonomy" id="2796142"/>
    <lineage>
        <taxon>Bacteria</taxon>
        <taxon>Pseudomonadati</taxon>
        <taxon>Pseudomonadota</taxon>
        <taxon>Alphaproteobacteria</taxon>
        <taxon>Hyphomicrobiales</taxon>
        <taxon>Amorphaceae</taxon>
        <taxon>Acuticoccus</taxon>
    </lineage>
</organism>
<dbReference type="NCBIfam" id="TIGR03188">
    <property type="entry name" value="histidine_hisI"/>
    <property type="match status" value="1"/>
</dbReference>
<dbReference type="GO" id="GO:0004636">
    <property type="term" value="F:phosphoribosyl-ATP diphosphatase activity"/>
    <property type="evidence" value="ECO:0007669"/>
    <property type="project" value="UniProtKB-UniRule"/>
</dbReference>
<dbReference type="GO" id="GO:0000105">
    <property type="term" value="P:L-histidine biosynthetic process"/>
    <property type="evidence" value="ECO:0007669"/>
    <property type="project" value="UniProtKB-UniRule"/>
</dbReference>
<dbReference type="InterPro" id="IPR008179">
    <property type="entry name" value="HisE"/>
</dbReference>
<dbReference type="PANTHER" id="PTHR42945:SF1">
    <property type="entry name" value="HISTIDINE BIOSYNTHESIS BIFUNCTIONAL PROTEIN HIS7"/>
    <property type="match status" value="1"/>
</dbReference>
<evidence type="ECO:0000256" key="5">
    <source>
        <dbReference type="ARBA" id="ARBA00022741"/>
    </source>
</evidence>
<reference evidence="10" key="1">
    <citation type="submission" date="2020-12" db="EMBL/GenBank/DDBJ databases">
        <title>Bacterial taxonomy.</title>
        <authorList>
            <person name="Pan X."/>
        </authorList>
    </citation>
    <scope>NUCLEOTIDE SEQUENCE</scope>
    <source>
        <strain evidence="10">B2012</strain>
    </source>
</reference>
<comment type="pathway">
    <text evidence="2 9">Amino-acid biosynthesis; L-histidine biosynthesis; L-histidine from 5-phospho-alpha-D-ribose 1-diphosphate: step 2/9.</text>
</comment>
<dbReference type="GO" id="GO:0005524">
    <property type="term" value="F:ATP binding"/>
    <property type="evidence" value="ECO:0007669"/>
    <property type="project" value="UniProtKB-KW"/>
</dbReference>
<dbReference type="AlphaFoldDB" id="A0A934MMZ3"/>
<comment type="subcellular location">
    <subcellularLocation>
        <location evidence="9">Cytoplasm</location>
    </subcellularLocation>
</comment>
<dbReference type="Pfam" id="PF01503">
    <property type="entry name" value="PRA-PH"/>
    <property type="match status" value="1"/>
</dbReference>
<sequence>MSDFSVHALEAIIRDRLADPDAKSYTRALAAKGTDKCAEKFGEEAVEAVIAAVRRSPEELTAEAADVVYHLTVLLAVSGLSWDAVLTELHRRTARSGLEEKASRLS</sequence>
<dbReference type="HAMAP" id="MF_01020">
    <property type="entry name" value="HisE"/>
    <property type="match status" value="1"/>
</dbReference>
<dbReference type="CDD" id="cd11534">
    <property type="entry name" value="NTP-PPase_HisIE_like"/>
    <property type="match status" value="1"/>
</dbReference>
<keyword evidence="8 9" id="KW-0368">Histidine biosynthesis</keyword>
<keyword evidence="6 9" id="KW-0378">Hydrolase</keyword>
<keyword evidence="5 9" id="KW-0547">Nucleotide-binding</keyword>
<dbReference type="NCBIfam" id="NF001613">
    <property type="entry name" value="PRK00400.1-5"/>
    <property type="match status" value="1"/>
</dbReference>
<comment type="similarity">
    <text evidence="3 9">Belongs to the PRA-PH family.</text>
</comment>
<evidence type="ECO:0000256" key="9">
    <source>
        <dbReference type="HAMAP-Rule" id="MF_01020"/>
    </source>
</evidence>
<name>A0A934MMZ3_9HYPH</name>
<dbReference type="InterPro" id="IPR021130">
    <property type="entry name" value="PRib-ATP_PPHydrolase-like"/>
</dbReference>
<evidence type="ECO:0000256" key="3">
    <source>
        <dbReference type="ARBA" id="ARBA00009392"/>
    </source>
</evidence>
<protein>
    <recommendedName>
        <fullName evidence="9">Phosphoribosyl-ATP pyrophosphatase</fullName>
        <shortName evidence="9">PRA-PH</shortName>
        <ecNumber evidence="9">3.6.1.31</ecNumber>
    </recommendedName>
</protein>
<evidence type="ECO:0000256" key="4">
    <source>
        <dbReference type="ARBA" id="ARBA00022605"/>
    </source>
</evidence>
<dbReference type="Proteomes" id="UP000609531">
    <property type="component" value="Unassembled WGS sequence"/>
</dbReference>
<dbReference type="EMBL" id="JAEKJA010000020">
    <property type="protein sequence ID" value="MBJ3777719.1"/>
    <property type="molecule type" value="Genomic_DNA"/>
</dbReference>
<dbReference type="GO" id="GO:0005737">
    <property type="term" value="C:cytoplasm"/>
    <property type="evidence" value="ECO:0007669"/>
    <property type="project" value="UniProtKB-SubCell"/>
</dbReference>
<proteinExistence type="inferred from homology"/>
<keyword evidence="9" id="KW-0963">Cytoplasm</keyword>
<dbReference type="EC" id="3.6.1.31" evidence="9"/>
<evidence type="ECO:0000256" key="2">
    <source>
        <dbReference type="ARBA" id="ARBA00005204"/>
    </source>
</evidence>
<dbReference type="SUPFAM" id="SSF101386">
    <property type="entry name" value="all-alpha NTP pyrophosphatases"/>
    <property type="match status" value="1"/>
</dbReference>
<dbReference type="Gene3D" id="1.10.287.1080">
    <property type="entry name" value="MazG-like"/>
    <property type="match status" value="1"/>
</dbReference>
<dbReference type="RefSeq" id="WP_198883626.1">
    <property type="nucleotide sequence ID" value="NZ_JAEKJA010000020.1"/>
</dbReference>
<evidence type="ECO:0000313" key="10">
    <source>
        <dbReference type="EMBL" id="MBJ3777719.1"/>
    </source>
</evidence>
<keyword evidence="7 9" id="KW-0067">ATP-binding</keyword>
<evidence type="ECO:0000256" key="6">
    <source>
        <dbReference type="ARBA" id="ARBA00022801"/>
    </source>
</evidence>
<evidence type="ECO:0000256" key="8">
    <source>
        <dbReference type="ARBA" id="ARBA00023102"/>
    </source>
</evidence>
<accession>A0A934MMZ3</accession>
<evidence type="ECO:0000256" key="7">
    <source>
        <dbReference type="ARBA" id="ARBA00022840"/>
    </source>
</evidence>
<dbReference type="PANTHER" id="PTHR42945">
    <property type="entry name" value="HISTIDINE BIOSYNTHESIS BIFUNCTIONAL PROTEIN"/>
    <property type="match status" value="1"/>
</dbReference>